<dbReference type="Proteomes" id="UP001387364">
    <property type="component" value="Chromosome"/>
</dbReference>
<keyword evidence="3" id="KW-1185">Reference proteome</keyword>
<feature type="transmembrane region" description="Helical" evidence="1">
    <location>
        <begin position="7"/>
        <end position="32"/>
    </location>
</feature>
<sequence>MRFVKNFVLVLTLPVLAVLYVGLLISALLAALAGLLRTLGVEAVQINIWPDIAVPPILSLPCTLLVSLLLLFCAKYIKHLIKFIYSNIH</sequence>
<protein>
    <submittedName>
        <fullName evidence="2">Uncharacterized protein</fullName>
    </submittedName>
</protein>
<dbReference type="EMBL" id="CP147404">
    <property type="protein sequence ID" value="WXB92649.1"/>
    <property type="molecule type" value="Genomic_DNA"/>
</dbReference>
<gene>
    <name evidence="2" type="ORF">WDJ61_15670</name>
</gene>
<organism evidence="2 3">
    <name type="scientific">Bacillus kandeliae</name>
    <dbReference type="NCBI Taxonomy" id="3129297"/>
    <lineage>
        <taxon>Bacteria</taxon>
        <taxon>Bacillati</taxon>
        <taxon>Bacillota</taxon>
        <taxon>Bacilli</taxon>
        <taxon>Bacillales</taxon>
        <taxon>Bacillaceae</taxon>
        <taxon>Bacillus</taxon>
    </lineage>
</organism>
<evidence type="ECO:0000256" key="1">
    <source>
        <dbReference type="SAM" id="Phobius"/>
    </source>
</evidence>
<name>A0ABZ2N4K0_9BACI</name>
<keyword evidence="1" id="KW-1133">Transmembrane helix</keyword>
<feature type="transmembrane region" description="Helical" evidence="1">
    <location>
        <begin position="52"/>
        <end position="74"/>
    </location>
</feature>
<proteinExistence type="predicted"/>
<evidence type="ECO:0000313" key="2">
    <source>
        <dbReference type="EMBL" id="WXB92649.1"/>
    </source>
</evidence>
<reference evidence="2 3" key="1">
    <citation type="submission" date="2024-02" db="EMBL/GenBank/DDBJ databases">
        <title>Seven novel Bacillus-like species.</title>
        <authorList>
            <person name="Liu G."/>
        </authorList>
    </citation>
    <scope>NUCLEOTIDE SEQUENCE [LARGE SCALE GENOMIC DNA]</scope>
    <source>
        <strain evidence="2 3">FJAT-52991</strain>
    </source>
</reference>
<evidence type="ECO:0000313" key="3">
    <source>
        <dbReference type="Proteomes" id="UP001387364"/>
    </source>
</evidence>
<accession>A0ABZ2N4K0</accession>
<dbReference type="RefSeq" id="WP_338751361.1">
    <property type="nucleotide sequence ID" value="NZ_CP147404.1"/>
</dbReference>
<keyword evidence="1" id="KW-0472">Membrane</keyword>
<keyword evidence="1" id="KW-0812">Transmembrane</keyword>